<gene>
    <name evidence="3" type="ORF">OEZ85_010874</name>
</gene>
<evidence type="ECO:0000313" key="3">
    <source>
        <dbReference type="EMBL" id="WIA10694.1"/>
    </source>
</evidence>
<dbReference type="Proteomes" id="UP001244341">
    <property type="component" value="Chromosome 2b"/>
</dbReference>
<dbReference type="CDD" id="cd06257">
    <property type="entry name" value="DnaJ"/>
    <property type="match status" value="1"/>
</dbReference>
<dbReference type="PROSITE" id="PS50076">
    <property type="entry name" value="DNAJ_2"/>
    <property type="match status" value="1"/>
</dbReference>
<evidence type="ECO:0000259" key="2">
    <source>
        <dbReference type="PROSITE" id="PS50076"/>
    </source>
</evidence>
<feature type="domain" description="J" evidence="2">
    <location>
        <begin position="37"/>
        <end position="101"/>
    </location>
</feature>
<dbReference type="PRINTS" id="PR00625">
    <property type="entry name" value="JDOMAIN"/>
</dbReference>
<dbReference type="InterPro" id="IPR036869">
    <property type="entry name" value="J_dom_sf"/>
</dbReference>
<dbReference type="PANTHER" id="PTHR44825:SF1">
    <property type="entry name" value="DNAJ HOMOLOG SUBFAMILY C MEMBER 4"/>
    <property type="match status" value="1"/>
</dbReference>
<protein>
    <recommendedName>
        <fullName evidence="2">J domain-containing protein</fullName>
    </recommendedName>
</protein>
<proteinExistence type="predicted"/>
<dbReference type="InterPro" id="IPR052763">
    <property type="entry name" value="DnaJ_C4"/>
</dbReference>
<reference evidence="3 4" key="1">
    <citation type="submission" date="2023-05" db="EMBL/GenBank/DDBJ databases">
        <title>A 100% complete, gapless, phased diploid assembly of the Scenedesmus obliquus UTEX 3031 genome.</title>
        <authorList>
            <person name="Biondi T.C."/>
            <person name="Hanschen E.R."/>
            <person name="Kwon T."/>
            <person name="Eng W."/>
            <person name="Kruse C.P.S."/>
            <person name="Koehler S.I."/>
            <person name="Kunde Y."/>
            <person name="Gleasner C.D."/>
            <person name="You Mak K.T."/>
            <person name="Polle J."/>
            <person name="Hovde B.T."/>
            <person name="Starkenburg S.R."/>
        </authorList>
    </citation>
    <scope>NUCLEOTIDE SEQUENCE [LARGE SCALE GENOMIC DNA]</scope>
    <source>
        <strain evidence="3 4">DOE0152z</strain>
    </source>
</reference>
<dbReference type="EMBL" id="CP126209">
    <property type="protein sequence ID" value="WIA10694.1"/>
    <property type="molecule type" value="Genomic_DNA"/>
</dbReference>
<feature type="region of interest" description="Disordered" evidence="1">
    <location>
        <begin position="162"/>
        <end position="181"/>
    </location>
</feature>
<feature type="compositionally biased region" description="Low complexity" evidence="1">
    <location>
        <begin position="162"/>
        <end position="177"/>
    </location>
</feature>
<dbReference type="Gene3D" id="1.10.287.110">
    <property type="entry name" value="DnaJ domain"/>
    <property type="match status" value="1"/>
</dbReference>
<dbReference type="SMART" id="SM00271">
    <property type="entry name" value="DnaJ"/>
    <property type="match status" value="1"/>
</dbReference>
<organism evidence="3 4">
    <name type="scientific">Tetradesmus obliquus</name>
    <name type="common">Green alga</name>
    <name type="synonym">Acutodesmus obliquus</name>
    <dbReference type="NCBI Taxonomy" id="3088"/>
    <lineage>
        <taxon>Eukaryota</taxon>
        <taxon>Viridiplantae</taxon>
        <taxon>Chlorophyta</taxon>
        <taxon>core chlorophytes</taxon>
        <taxon>Chlorophyceae</taxon>
        <taxon>CS clade</taxon>
        <taxon>Sphaeropleales</taxon>
        <taxon>Scenedesmaceae</taxon>
        <taxon>Tetradesmus</taxon>
    </lineage>
</organism>
<dbReference type="PANTHER" id="PTHR44825">
    <property type="match status" value="1"/>
</dbReference>
<evidence type="ECO:0000256" key="1">
    <source>
        <dbReference type="SAM" id="MobiDB-lite"/>
    </source>
</evidence>
<dbReference type="InterPro" id="IPR001623">
    <property type="entry name" value="DnaJ_domain"/>
</dbReference>
<evidence type="ECO:0000313" key="4">
    <source>
        <dbReference type="Proteomes" id="UP001244341"/>
    </source>
</evidence>
<accession>A0ABY8TNJ6</accession>
<sequence>MHTIQQQLAPHTARTRIPAQQHCRFSRTPRFRLKSVNYYDVLEVDAEADLQEIKTAFRQKAKQLHPDVNQAPDADQVFRQLRKAHDVLSDKMLRMEHDSQLGLPSARAADPRFARFERWRREVVPDLRMAMDVWGAEVFGIITAADQALWVQEQQLLQLQQQPARSSSSSSSNGSSSDGVLCVSDASRDRQEAAETAAALVASMQGILQDAIANVQRLYDKRYQQVEVRYPAYPSLVWYDVWEDMSGEWLAASSKLQQNWKRRMKAAGEVAAAVQATAAAADVGG</sequence>
<name>A0ABY8TNJ6_TETOB</name>
<keyword evidence="4" id="KW-1185">Reference proteome</keyword>
<dbReference type="SUPFAM" id="SSF46565">
    <property type="entry name" value="Chaperone J-domain"/>
    <property type="match status" value="1"/>
</dbReference>
<dbReference type="Pfam" id="PF00226">
    <property type="entry name" value="DnaJ"/>
    <property type="match status" value="1"/>
</dbReference>